<dbReference type="Pfam" id="PF06298">
    <property type="entry name" value="PsbY"/>
    <property type="match status" value="1"/>
</dbReference>
<sequence>MDTRLVVIAAPLLIAGSWALFNIGRLAIQQFQRLGR</sequence>
<keyword evidence="3 8" id="KW-0812">Transmembrane</keyword>
<reference evidence="10" key="2">
    <citation type="journal article" date="2022" name="Int J Environ Res Public Health">
        <title>Comparative Analysis of Bacillariophyceae Chloroplast Genomes Uncovers Extensive Genome Rearrangements Associated with Speciation.</title>
        <authorList>
            <person name="Wang Y."/>
            <person name="Wang J."/>
            <person name="Chen Y."/>
            <person name="Liu S."/>
            <person name="Zhao Y."/>
            <person name="Chen N."/>
        </authorList>
    </citation>
    <scope>NUCLEOTIDE SEQUENCE</scope>
    <source>
        <strain evidence="10">Jiaozhou Bay in China</strain>
    </source>
</reference>
<keyword evidence="10" id="KW-0150">Chloroplast</keyword>
<evidence type="ECO:0000256" key="8">
    <source>
        <dbReference type="HAMAP-Rule" id="MF_00717"/>
    </source>
</evidence>
<dbReference type="InterPro" id="IPR009388">
    <property type="entry name" value="PSII_PsbY"/>
</dbReference>
<comment type="similarity">
    <text evidence="8">Belongs to the PsbY family.</text>
</comment>
<dbReference type="GO" id="GO:0030145">
    <property type="term" value="F:manganese ion binding"/>
    <property type="evidence" value="ECO:0007669"/>
    <property type="project" value="InterPro"/>
</dbReference>
<dbReference type="AlphaFoldDB" id="A0A976UFL4"/>
<evidence type="ECO:0000256" key="2">
    <source>
        <dbReference type="ARBA" id="ARBA00022531"/>
    </source>
</evidence>
<keyword evidence="5 8" id="KW-0793">Thylakoid</keyword>
<organism evidence="10">
    <name type="scientific">Navicula arenaria</name>
    <dbReference type="NCBI Taxonomy" id="355634"/>
    <lineage>
        <taxon>Eukaryota</taxon>
        <taxon>Sar</taxon>
        <taxon>Stramenopiles</taxon>
        <taxon>Ochrophyta</taxon>
        <taxon>Bacillariophyta</taxon>
        <taxon>Bacillariophyceae</taxon>
        <taxon>Bacillariophycidae</taxon>
        <taxon>Naviculales</taxon>
        <taxon>Naviculaceae</taxon>
        <taxon>Navicula</taxon>
    </lineage>
</organism>
<feature type="topological domain" description="Lumenal" evidence="8">
    <location>
        <begin position="1"/>
        <end position="4"/>
    </location>
</feature>
<dbReference type="EMBL" id="OL415005">
    <property type="protein sequence ID" value="UVG41514.1"/>
    <property type="molecule type" value="Genomic_DNA"/>
</dbReference>
<name>A0A976UFL4_9STRA</name>
<comment type="subcellular location">
    <subcellularLocation>
        <location evidence="1">Membrane</location>
    </subcellularLocation>
    <subcellularLocation>
        <location evidence="8">Plastid</location>
        <location evidence="8">Chloroplast thylakoid membrane</location>
        <topology evidence="8">Single-pass membrane protein</topology>
    </subcellularLocation>
</comment>
<evidence type="ECO:0000256" key="6">
    <source>
        <dbReference type="ARBA" id="ARBA00023136"/>
    </source>
</evidence>
<evidence type="ECO:0000256" key="4">
    <source>
        <dbReference type="ARBA" id="ARBA00022989"/>
    </source>
</evidence>
<evidence type="ECO:0000313" key="10">
    <source>
        <dbReference type="EMBL" id="UVG41514.1"/>
    </source>
</evidence>
<dbReference type="GO" id="GO:0015979">
    <property type="term" value="P:photosynthesis"/>
    <property type="evidence" value="ECO:0007669"/>
    <property type="project" value="UniProtKB-UniRule"/>
</dbReference>
<dbReference type="GO" id="GO:0009523">
    <property type="term" value="C:photosystem II"/>
    <property type="evidence" value="ECO:0007669"/>
    <property type="project" value="UniProtKB-KW"/>
</dbReference>
<proteinExistence type="inferred from homology"/>
<dbReference type="HAMAP" id="MF_00717">
    <property type="entry name" value="PSII_PsbY"/>
    <property type="match status" value="1"/>
</dbReference>
<comment type="function">
    <text evidence="8">Loosely associated component of the core of photosystem II (PSII). PSII is a light-driven water plastoquinone oxidoreductase, using light energy to abstract electrons from H(2)O, generating a proton gradient subsequently used for ATP formation.</text>
</comment>
<evidence type="ECO:0000256" key="5">
    <source>
        <dbReference type="ARBA" id="ARBA00023078"/>
    </source>
</evidence>
<keyword evidence="2 8" id="KW-0602">Photosynthesis</keyword>
<reference evidence="10" key="1">
    <citation type="submission" date="2021-11" db="EMBL/GenBank/DDBJ databases">
        <authorList>
            <person name="Wang Y."/>
            <person name="Chen N."/>
        </authorList>
    </citation>
    <scope>NUCLEOTIDE SEQUENCE</scope>
    <source>
        <strain evidence="10">Jiaozhou Bay in China</strain>
    </source>
</reference>
<feature type="transmembrane region" description="Helical" evidence="9">
    <location>
        <begin position="6"/>
        <end position="28"/>
    </location>
</feature>
<dbReference type="NCBIfam" id="NF009711">
    <property type="entry name" value="PRK13240.1"/>
    <property type="match status" value="1"/>
</dbReference>
<geneLocation type="chloroplast" evidence="10"/>
<dbReference type="GeneID" id="74849387"/>
<evidence type="ECO:0000256" key="7">
    <source>
        <dbReference type="ARBA" id="ARBA00023276"/>
    </source>
</evidence>
<comment type="subunit">
    <text evidence="8">PSII is composed of 1 copy each of membrane proteins PsbA, PsbB, PsbC, PsbD, PsbE, PsbF, PsbH, PsbI, PsbJ, PsbK, PsbL, PsbM, PsbT, PsbY, PsbZ, Psb30/Ycf12, at least 3 peripheral proteins of the oxygen-evolving complex and a large number of cofactors. It forms dimeric complexes.</text>
</comment>
<evidence type="ECO:0000256" key="1">
    <source>
        <dbReference type="ARBA" id="ARBA00004370"/>
    </source>
</evidence>
<keyword evidence="6 8" id="KW-0472">Membrane</keyword>
<keyword evidence="7 8" id="KW-0604">Photosystem II</keyword>
<evidence type="ECO:0000256" key="9">
    <source>
        <dbReference type="SAM" id="Phobius"/>
    </source>
</evidence>
<dbReference type="RefSeq" id="YP_010472049.1">
    <property type="nucleotide sequence ID" value="NC_066075.1"/>
</dbReference>
<keyword evidence="10" id="KW-0934">Plastid</keyword>
<protein>
    <recommendedName>
        <fullName evidence="8">Photosystem II reaction center protein Y</fullName>
    </recommendedName>
</protein>
<dbReference type="GO" id="GO:0009535">
    <property type="term" value="C:chloroplast thylakoid membrane"/>
    <property type="evidence" value="ECO:0007669"/>
    <property type="project" value="UniProtKB-SubCell"/>
</dbReference>
<keyword evidence="4 8" id="KW-1133">Transmembrane helix</keyword>
<accession>A0A976UFL4</accession>
<feature type="topological domain" description="Stromal" evidence="8">
    <location>
        <begin position="24"/>
        <end position="36"/>
    </location>
</feature>
<evidence type="ECO:0000256" key="3">
    <source>
        <dbReference type="ARBA" id="ARBA00022692"/>
    </source>
</evidence>
<gene>
    <name evidence="8 10" type="primary">psbY</name>
</gene>